<dbReference type="KEGG" id="scn:Solca_0883"/>
<dbReference type="EMBL" id="CP003349">
    <property type="protein sequence ID" value="AFD05998.1"/>
    <property type="molecule type" value="Genomic_DNA"/>
</dbReference>
<evidence type="ECO:0000313" key="3">
    <source>
        <dbReference type="Proteomes" id="UP000007590"/>
    </source>
</evidence>
<gene>
    <name evidence="2" type="ordered locus">Solca_0883</name>
</gene>
<dbReference type="InterPro" id="IPR021365">
    <property type="entry name" value="DUF2891"/>
</dbReference>
<feature type="signal peptide" evidence="1">
    <location>
        <begin position="1"/>
        <end position="27"/>
    </location>
</feature>
<dbReference type="Proteomes" id="UP000007590">
    <property type="component" value="Chromosome"/>
</dbReference>
<dbReference type="AlphaFoldDB" id="H8KPV0"/>
<reference evidence="2" key="1">
    <citation type="submission" date="2012-02" db="EMBL/GenBank/DDBJ databases">
        <title>The complete genome of Solitalea canadensis DSM 3403.</title>
        <authorList>
            <consortium name="US DOE Joint Genome Institute (JGI-PGF)"/>
            <person name="Lucas S."/>
            <person name="Copeland A."/>
            <person name="Lapidus A."/>
            <person name="Glavina del Rio T."/>
            <person name="Dalin E."/>
            <person name="Tice H."/>
            <person name="Bruce D."/>
            <person name="Goodwin L."/>
            <person name="Pitluck S."/>
            <person name="Peters L."/>
            <person name="Ovchinnikova G."/>
            <person name="Lu M."/>
            <person name="Kyrpides N."/>
            <person name="Mavromatis K."/>
            <person name="Ivanova N."/>
            <person name="Brettin T."/>
            <person name="Detter J.C."/>
            <person name="Han C."/>
            <person name="Larimer F."/>
            <person name="Land M."/>
            <person name="Hauser L."/>
            <person name="Markowitz V."/>
            <person name="Cheng J.-F."/>
            <person name="Hugenholtz P."/>
            <person name="Woyke T."/>
            <person name="Wu D."/>
            <person name="Spring S."/>
            <person name="Schroeder M."/>
            <person name="Kopitz M."/>
            <person name="Brambilla E."/>
            <person name="Klenk H.-P."/>
            <person name="Eisen J.A."/>
        </authorList>
    </citation>
    <scope>NUCLEOTIDE SEQUENCE</scope>
    <source>
        <strain evidence="2">DSM 3403</strain>
    </source>
</reference>
<evidence type="ECO:0008006" key="4">
    <source>
        <dbReference type="Google" id="ProtNLM"/>
    </source>
</evidence>
<protein>
    <recommendedName>
        <fullName evidence="4">DUF2891 domain-containing protein</fullName>
    </recommendedName>
</protein>
<name>H8KPV0_SOLCM</name>
<evidence type="ECO:0000313" key="2">
    <source>
        <dbReference type="EMBL" id="AFD05998.1"/>
    </source>
</evidence>
<accession>H8KPV0</accession>
<evidence type="ECO:0000256" key="1">
    <source>
        <dbReference type="SAM" id="SignalP"/>
    </source>
</evidence>
<dbReference type="HOGENOM" id="CLU_042917_0_0_10"/>
<keyword evidence="1" id="KW-0732">Signal</keyword>
<organism evidence="2 3">
    <name type="scientific">Solitalea canadensis (strain ATCC 29591 / DSM 3403 / JCM 21819 / LMG 8368 / NBRC 15130 / NCIMB 12057 / USAM 9D)</name>
    <name type="common">Flexibacter canadensis</name>
    <dbReference type="NCBI Taxonomy" id="929556"/>
    <lineage>
        <taxon>Bacteria</taxon>
        <taxon>Pseudomonadati</taxon>
        <taxon>Bacteroidota</taxon>
        <taxon>Sphingobacteriia</taxon>
        <taxon>Sphingobacteriales</taxon>
        <taxon>Sphingobacteriaceae</taxon>
        <taxon>Solitalea</taxon>
    </lineage>
</organism>
<sequence>MKQSIFLGMKKNLLSLIFLFFAQLLFAQTKTQDLFNQDIAGKLAAMPLHCIPNEWPNKTSHTSDTASDHVLLPHELHPVFYGCLDWHSSVHGHWMLVKLLKTYPNLPDRDKIIALLNNNFQLDKIKSEADYFSKYKTSKIYERTYGWAWLLKLDQELYTWDDPIGKQWYANLQPLTATIKELWTTYLPKQTYPNRTGVHPNTAFGLVFALDWAQTLKQTEFAELIKKRSKDYYFANKNTPANLEPDGTDFLSPSLEIADLMSRVLSKEEFVKWFNSFYSKEGVTNITQLPVVSDRTDYQIVHLDGLSLSRAWCMKGIAKMLPTNHPYKKLFVSTADSFLKNTLPHVTSGNYGGDHWLASFAVYAIFDVN</sequence>
<feature type="chain" id="PRO_5003613265" description="DUF2891 domain-containing protein" evidence="1">
    <location>
        <begin position="28"/>
        <end position="369"/>
    </location>
</feature>
<dbReference type="eggNOG" id="ENOG502Z7RS">
    <property type="taxonomic scope" value="Bacteria"/>
</dbReference>
<keyword evidence="3" id="KW-1185">Reference proteome</keyword>
<proteinExistence type="predicted"/>
<dbReference type="STRING" id="929556.Solca_0883"/>
<dbReference type="Pfam" id="PF11199">
    <property type="entry name" value="DUF2891"/>
    <property type="match status" value="1"/>
</dbReference>